<dbReference type="GO" id="GO:0019629">
    <property type="term" value="P:propionate catabolic process, 2-methylcitrate cycle"/>
    <property type="evidence" value="ECO:0007669"/>
    <property type="project" value="TreeGrafter"/>
</dbReference>
<dbReference type="CDD" id="cd00377">
    <property type="entry name" value="ICL_PEPM"/>
    <property type="match status" value="1"/>
</dbReference>
<name>A0A9P5XLL2_9AGAR</name>
<dbReference type="Pfam" id="PF00463">
    <property type="entry name" value="ICL"/>
    <property type="match status" value="1"/>
</dbReference>
<feature type="binding site" evidence="5">
    <location>
        <position position="286"/>
    </location>
    <ligand>
        <name>substrate</name>
    </ligand>
</feature>
<gene>
    <name evidence="7" type="ORF">P691DRAFT_773170</name>
</gene>
<evidence type="ECO:0000313" key="7">
    <source>
        <dbReference type="EMBL" id="KAF9451396.1"/>
    </source>
</evidence>
<evidence type="ECO:0000256" key="6">
    <source>
        <dbReference type="PIRSR" id="PIRSR001362-3"/>
    </source>
</evidence>
<comment type="cofactor">
    <cofactor evidence="6">
        <name>Mg(2+)</name>
        <dbReference type="ChEBI" id="CHEBI:18420"/>
    </cofactor>
    <text evidence="6">Can also use Mn(2+) ion.</text>
</comment>
<dbReference type="Gene3D" id="1.10.10.850">
    <property type="match status" value="1"/>
</dbReference>
<feature type="binding site" evidence="5">
    <location>
        <begin position="139"/>
        <end position="141"/>
    </location>
    <ligand>
        <name>substrate</name>
    </ligand>
</feature>
<feature type="binding site" evidence="5">
    <location>
        <begin position="250"/>
        <end position="251"/>
    </location>
    <ligand>
        <name>substrate</name>
    </ligand>
</feature>
<comment type="caution">
    <text evidence="7">The sequence shown here is derived from an EMBL/GenBank/DDBJ whole genome shotgun (WGS) entry which is preliminary data.</text>
</comment>
<comment type="similarity">
    <text evidence="1 3">Belongs to the isocitrate lyase/PEP mutase superfamily. Isocitrate lyase family.</text>
</comment>
<feature type="binding site" evidence="6">
    <location>
        <position position="211"/>
    </location>
    <ligand>
        <name>Mg(2+)</name>
        <dbReference type="ChEBI" id="CHEBI:18420"/>
    </ligand>
</feature>
<dbReference type="Proteomes" id="UP000807342">
    <property type="component" value="Unassembled WGS sequence"/>
</dbReference>
<dbReference type="PANTHER" id="PTHR21631">
    <property type="entry name" value="ISOCITRATE LYASE/MALATE SYNTHASE"/>
    <property type="match status" value="1"/>
</dbReference>
<dbReference type="InterPro" id="IPR015813">
    <property type="entry name" value="Pyrv/PenolPyrv_kinase-like_dom"/>
</dbReference>
<dbReference type="PROSITE" id="PS00161">
    <property type="entry name" value="ISOCITRATE_LYASE"/>
    <property type="match status" value="1"/>
</dbReference>
<dbReference type="FunFam" id="1.10.10.850:FF:000001">
    <property type="entry name" value="Isocitrate lyase"/>
    <property type="match status" value="1"/>
</dbReference>
<dbReference type="GO" id="GO:0046421">
    <property type="term" value="F:methylisocitrate lyase activity"/>
    <property type="evidence" value="ECO:0007669"/>
    <property type="project" value="TreeGrafter"/>
</dbReference>
<sequence length="586" mass="64970">MLRARSGLKLYATTFARSTHPRMMSSSSNSETFTISHLPLSQPSLQEENLQFEVRTKEMADFFAQPRFNSIKRPYTASAVALKQGSLPVLPLPGTLLADKLYGVLDKAAEEGRPVHTMGAIDPVQMTQMARHQEVVYVSGWACSSVLTTGNNEVGPDLGDYPYTTVPNQVHRIFRSQQLHDKKHYDERMSATPEQRAKMEYIDYLRPIIADADTGHGGLSAVMKLVKLFAESGVAGIHLEDQLHGGKKCGHLGGKVLVPTSTHVSRLIASRFQLDLLKSTMLLIARTDSESGKLLSSNVDVADHEFILGTTTKGSVSLAQALSDAEARGATGAEIDKLEQDWTQKHEMCTFNQAVERVIQSKDSIKDPGAVYKTYLAAVDGKSNNEAREAAADIVGEPVYWDCDLPRTREGYYHYTGGIEVAIKRTMTFAPYADLLWLETKSPDLAQARYFARKIREKYPNKRVLTLWFVYNLSPSFNWLQHGFSETDLKNFVWELAKEGFVLQLISLAGLHSTAVATAELSARYKEEGMLAYVNLVQRKEKEIGCDVLTHQKWSGANYIDGILSTVSSGSSSTSAIGRDSTEHTF</sequence>
<keyword evidence="6" id="KW-0460">Magnesium</keyword>
<feature type="binding site" evidence="5">
    <location>
        <begin position="472"/>
        <end position="476"/>
    </location>
    <ligand>
        <name>substrate</name>
    </ligand>
</feature>
<organism evidence="7 8">
    <name type="scientific">Macrolepiota fuliginosa MF-IS2</name>
    <dbReference type="NCBI Taxonomy" id="1400762"/>
    <lineage>
        <taxon>Eukaryota</taxon>
        <taxon>Fungi</taxon>
        <taxon>Dikarya</taxon>
        <taxon>Basidiomycota</taxon>
        <taxon>Agaricomycotina</taxon>
        <taxon>Agaricomycetes</taxon>
        <taxon>Agaricomycetidae</taxon>
        <taxon>Agaricales</taxon>
        <taxon>Agaricineae</taxon>
        <taxon>Agaricaceae</taxon>
        <taxon>Macrolepiota</taxon>
    </lineage>
</organism>
<evidence type="ECO:0000256" key="1">
    <source>
        <dbReference type="ARBA" id="ARBA00005704"/>
    </source>
</evidence>
<dbReference type="GO" id="GO:0004451">
    <property type="term" value="F:isocitrate lyase activity"/>
    <property type="evidence" value="ECO:0007669"/>
    <property type="project" value="InterPro"/>
</dbReference>
<dbReference type="GO" id="GO:0046872">
    <property type="term" value="F:metal ion binding"/>
    <property type="evidence" value="ECO:0007669"/>
    <property type="project" value="UniProtKB-KW"/>
</dbReference>
<dbReference type="EMBL" id="MU151086">
    <property type="protein sequence ID" value="KAF9451396.1"/>
    <property type="molecule type" value="Genomic_DNA"/>
</dbReference>
<evidence type="ECO:0000256" key="5">
    <source>
        <dbReference type="PIRSR" id="PIRSR001362-2"/>
    </source>
</evidence>
<keyword evidence="8" id="KW-1185">Reference proteome</keyword>
<protein>
    <recommendedName>
        <fullName evidence="3">Isocitrate lyase</fullName>
    </recommendedName>
</protein>
<dbReference type="PIRSF" id="PIRSF001362">
    <property type="entry name" value="Isocit_lyase"/>
    <property type="match status" value="1"/>
</dbReference>
<feature type="active site" description="Proton acceptor" evidence="4">
    <location>
        <position position="249"/>
    </location>
</feature>
<feature type="binding site" evidence="5">
    <location>
        <position position="507"/>
    </location>
    <ligand>
        <name>substrate</name>
    </ligand>
</feature>
<dbReference type="NCBIfam" id="TIGR01346">
    <property type="entry name" value="isocit_lyase"/>
    <property type="match status" value="1"/>
</dbReference>
<accession>A0A9P5XLL2</accession>
<dbReference type="Gene3D" id="3.20.20.60">
    <property type="entry name" value="Phosphoenolpyruvate-binding domains"/>
    <property type="match status" value="1"/>
</dbReference>
<evidence type="ECO:0000256" key="4">
    <source>
        <dbReference type="PIRSR" id="PIRSR001362-1"/>
    </source>
</evidence>
<dbReference type="InterPro" id="IPR006254">
    <property type="entry name" value="Isocitrate_lyase"/>
</dbReference>
<evidence type="ECO:0000313" key="8">
    <source>
        <dbReference type="Proteomes" id="UP000807342"/>
    </source>
</evidence>
<keyword evidence="6" id="KW-0479">Metal-binding</keyword>
<keyword evidence="2 3" id="KW-0456">Lyase</keyword>
<dbReference type="PANTHER" id="PTHR21631:SF13">
    <property type="entry name" value="MITOCHONDRIAL 2-METHYLISOCITRATE LYASE ICL2"/>
    <property type="match status" value="1"/>
</dbReference>
<evidence type="ECO:0000256" key="3">
    <source>
        <dbReference type="PIRNR" id="PIRNR001362"/>
    </source>
</evidence>
<dbReference type="InterPro" id="IPR039556">
    <property type="entry name" value="ICL/PEPM"/>
</dbReference>
<reference evidence="7" key="1">
    <citation type="submission" date="2020-11" db="EMBL/GenBank/DDBJ databases">
        <authorList>
            <consortium name="DOE Joint Genome Institute"/>
            <person name="Ahrendt S."/>
            <person name="Riley R."/>
            <person name="Andreopoulos W."/>
            <person name="Labutti K."/>
            <person name="Pangilinan J."/>
            <person name="Ruiz-Duenas F.J."/>
            <person name="Barrasa J.M."/>
            <person name="Sanchez-Garcia M."/>
            <person name="Camarero S."/>
            <person name="Miyauchi S."/>
            <person name="Serrano A."/>
            <person name="Linde D."/>
            <person name="Babiker R."/>
            <person name="Drula E."/>
            <person name="Ayuso-Fernandez I."/>
            <person name="Pacheco R."/>
            <person name="Padilla G."/>
            <person name="Ferreira P."/>
            <person name="Barriuso J."/>
            <person name="Kellner H."/>
            <person name="Castanera R."/>
            <person name="Alfaro M."/>
            <person name="Ramirez L."/>
            <person name="Pisabarro A.G."/>
            <person name="Kuo A."/>
            <person name="Tritt A."/>
            <person name="Lipzen A."/>
            <person name="He G."/>
            <person name="Yan M."/>
            <person name="Ng V."/>
            <person name="Cullen D."/>
            <person name="Martin F."/>
            <person name="Rosso M.-N."/>
            <person name="Henrissat B."/>
            <person name="Hibbett D."/>
            <person name="Martinez A.T."/>
            <person name="Grigoriev I.V."/>
        </authorList>
    </citation>
    <scope>NUCLEOTIDE SEQUENCE</scope>
    <source>
        <strain evidence="7">MF-IS2</strain>
    </source>
</reference>
<dbReference type="AlphaFoldDB" id="A0A9P5XLL2"/>
<evidence type="ECO:0000256" key="2">
    <source>
        <dbReference type="ARBA" id="ARBA00023239"/>
    </source>
</evidence>
<dbReference type="GO" id="GO:0005759">
    <property type="term" value="C:mitochondrial matrix"/>
    <property type="evidence" value="ECO:0007669"/>
    <property type="project" value="TreeGrafter"/>
</dbReference>
<dbReference type="OrthoDB" id="4078635at2759"/>
<dbReference type="SUPFAM" id="SSF51621">
    <property type="entry name" value="Phosphoenolpyruvate/pyruvate domain"/>
    <property type="match status" value="1"/>
</dbReference>
<dbReference type="InterPro" id="IPR040442">
    <property type="entry name" value="Pyrv_kinase-like_dom_sf"/>
</dbReference>
<proteinExistence type="inferred from homology"/>
<dbReference type="InterPro" id="IPR018523">
    <property type="entry name" value="Isocitrate_lyase_ph_CS"/>
</dbReference>